<accession>A0A5S3VC16</accession>
<dbReference type="AlphaFoldDB" id="A0A5S3VC16"/>
<evidence type="ECO:0000256" key="1">
    <source>
        <dbReference type="SAM" id="Phobius"/>
    </source>
</evidence>
<evidence type="ECO:0000313" key="4">
    <source>
        <dbReference type="Proteomes" id="UP000307164"/>
    </source>
</evidence>
<evidence type="ECO:0000313" key="5">
    <source>
        <dbReference type="Proteomes" id="UP000307217"/>
    </source>
</evidence>
<keyword evidence="1" id="KW-0472">Membrane</keyword>
<keyword evidence="1" id="KW-1133">Transmembrane helix</keyword>
<evidence type="ECO:0000313" key="2">
    <source>
        <dbReference type="EMBL" id="TMO69031.1"/>
    </source>
</evidence>
<sequence>MLVILCLLALLLVVAVLINVKASNTFSRWLHRVGVWCAASLLASAMYYAGLSALLAMCVLIISAGILSLFVSLANPVTNPS</sequence>
<dbReference type="EMBL" id="PNBX01000025">
    <property type="protein sequence ID" value="TMO69031.1"/>
    <property type="molecule type" value="Genomic_DNA"/>
</dbReference>
<reference evidence="4 5" key="1">
    <citation type="submission" date="2018-01" db="EMBL/GenBank/DDBJ databases">
        <authorList>
            <person name="Paulsen S."/>
            <person name="Gram L.K."/>
        </authorList>
    </citation>
    <scope>NUCLEOTIDE SEQUENCE [LARGE SCALE GENOMIC DNA]</scope>
    <source>
        <strain evidence="2 5">S3790</strain>
        <strain evidence="3 4">S3895</strain>
    </source>
</reference>
<organism evidence="2 5">
    <name type="scientific">Pseudoalteromonas aurantia</name>
    <dbReference type="NCBI Taxonomy" id="43654"/>
    <lineage>
        <taxon>Bacteria</taxon>
        <taxon>Pseudomonadati</taxon>
        <taxon>Pseudomonadota</taxon>
        <taxon>Gammaproteobacteria</taxon>
        <taxon>Alteromonadales</taxon>
        <taxon>Pseudoalteromonadaceae</taxon>
        <taxon>Pseudoalteromonas</taxon>
    </lineage>
</organism>
<reference evidence="4 5" key="2">
    <citation type="submission" date="2019-06" db="EMBL/GenBank/DDBJ databases">
        <title>Co-occurence of chitin degradation, pigmentation and bioactivity in marine Pseudoalteromonas.</title>
        <authorList>
            <person name="Sonnenschein E.C."/>
            <person name="Bech P.K."/>
        </authorList>
    </citation>
    <scope>NUCLEOTIDE SEQUENCE [LARGE SCALE GENOMIC DNA]</scope>
    <source>
        <strain evidence="5">S3790</strain>
        <strain evidence="3 4">S3895</strain>
    </source>
</reference>
<reference evidence="2" key="3">
    <citation type="submission" date="2019-09" db="EMBL/GenBank/DDBJ databases">
        <title>Co-occurence of chitin degradation, pigmentation and bioactivity in marine Pseudoalteromonas.</title>
        <authorList>
            <person name="Sonnenschein E.C."/>
            <person name="Bech P.K."/>
        </authorList>
    </citation>
    <scope>NUCLEOTIDE SEQUENCE</scope>
    <source>
        <strain evidence="2">S3790</strain>
    </source>
</reference>
<proteinExistence type="predicted"/>
<keyword evidence="4" id="KW-1185">Reference proteome</keyword>
<protein>
    <submittedName>
        <fullName evidence="2">Uncharacterized protein</fullName>
    </submittedName>
</protein>
<dbReference type="EMBL" id="PNBW01000009">
    <property type="protein sequence ID" value="TMO78646.1"/>
    <property type="molecule type" value="Genomic_DNA"/>
</dbReference>
<keyword evidence="1" id="KW-0812">Transmembrane</keyword>
<name>A0A5S3VC16_9GAMM</name>
<comment type="caution">
    <text evidence="2">The sequence shown here is derived from an EMBL/GenBank/DDBJ whole genome shotgun (WGS) entry which is preliminary data.</text>
</comment>
<dbReference type="RefSeq" id="WP_138591174.1">
    <property type="nucleotide sequence ID" value="NZ_PNBW01000009.1"/>
</dbReference>
<dbReference type="Proteomes" id="UP000307164">
    <property type="component" value="Unassembled WGS sequence"/>
</dbReference>
<evidence type="ECO:0000313" key="3">
    <source>
        <dbReference type="EMBL" id="TMO78646.1"/>
    </source>
</evidence>
<dbReference type="Proteomes" id="UP000307217">
    <property type="component" value="Unassembled WGS sequence"/>
</dbReference>
<feature type="transmembrane region" description="Helical" evidence="1">
    <location>
        <begin position="46"/>
        <end position="71"/>
    </location>
</feature>
<gene>
    <name evidence="2" type="ORF">CWC19_06800</name>
    <name evidence="3" type="ORF">CWC20_01260</name>
</gene>